<name>A0AAV5GDX5_9BASI</name>
<dbReference type="InterPro" id="IPR002885">
    <property type="entry name" value="PPR_rpt"/>
</dbReference>
<dbReference type="InterPro" id="IPR033443">
    <property type="entry name" value="PROP1-like_PPR_dom"/>
</dbReference>
<dbReference type="EMBL" id="BQKY01000001">
    <property type="protein sequence ID" value="GJN87559.1"/>
    <property type="molecule type" value="Genomic_DNA"/>
</dbReference>
<evidence type="ECO:0000256" key="6">
    <source>
        <dbReference type="SAM" id="Coils"/>
    </source>
</evidence>
<dbReference type="AlphaFoldDB" id="A0AAV5GDX5"/>
<evidence type="ECO:0000256" key="2">
    <source>
        <dbReference type="ARBA" id="ARBA00022737"/>
    </source>
</evidence>
<protein>
    <recommendedName>
        <fullName evidence="8">PROP1-like PPR domain-containing protein</fullName>
    </recommendedName>
</protein>
<dbReference type="Gene3D" id="1.25.40.10">
    <property type="entry name" value="Tetratricopeptide repeat domain"/>
    <property type="match status" value="1"/>
</dbReference>
<evidence type="ECO:0000256" key="7">
    <source>
        <dbReference type="SAM" id="MobiDB-lite"/>
    </source>
</evidence>
<feature type="region of interest" description="Disordered" evidence="7">
    <location>
        <begin position="534"/>
        <end position="600"/>
    </location>
</feature>
<organism evidence="9 10">
    <name type="scientific">Rhodotorula paludigena</name>
    <dbReference type="NCBI Taxonomy" id="86838"/>
    <lineage>
        <taxon>Eukaryota</taxon>
        <taxon>Fungi</taxon>
        <taxon>Dikarya</taxon>
        <taxon>Basidiomycota</taxon>
        <taxon>Pucciniomycotina</taxon>
        <taxon>Microbotryomycetes</taxon>
        <taxon>Sporidiobolales</taxon>
        <taxon>Sporidiobolaceae</taxon>
        <taxon>Rhodotorula</taxon>
    </lineage>
</organism>
<feature type="region of interest" description="Disordered" evidence="7">
    <location>
        <begin position="41"/>
        <end position="64"/>
    </location>
</feature>
<evidence type="ECO:0000256" key="1">
    <source>
        <dbReference type="ARBA" id="ARBA00006192"/>
    </source>
</evidence>
<dbReference type="PROSITE" id="PS51375">
    <property type="entry name" value="PPR"/>
    <property type="match status" value="1"/>
</dbReference>
<feature type="repeat" description="PPR" evidence="5">
    <location>
        <begin position="442"/>
        <end position="479"/>
    </location>
</feature>
<evidence type="ECO:0000313" key="9">
    <source>
        <dbReference type="EMBL" id="GJN87559.1"/>
    </source>
</evidence>
<keyword evidence="6" id="KW-0175">Coiled coil</keyword>
<evidence type="ECO:0000256" key="5">
    <source>
        <dbReference type="PROSITE-ProRule" id="PRU00708"/>
    </source>
</evidence>
<evidence type="ECO:0000313" key="10">
    <source>
        <dbReference type="Proteomes" id="UP001342314"/>
    </source>
</evidence>
<feature type="region of interest" description="Disordered" evidence="7">
    <location>
        <begin position="175"/>
        <end position="215"/>
    </location>
</feature>
<comment type="caution">
    <text evidence="9">The sequence shown here is derived from an EMBL/GenBank/DDBJ whole genome shotgun (WGS) entry which is preliminary data.</text>
</comment>
<proteinExistence type="inferred from homology"/>
<reference evidence="9 10" key="1">
    <citation type="submission" date="2021-12" db="EMBL/GenBank/DDBJ databases">
        <title>High titer production of polyol ester of fatty acids by Rhodotorula paludigena BS15 towards product separation-free biomass refinery.</title>
        <authorList>
            <person name="Mano J."/>
            <person name="Ono H."/>
            <person name="Tanaka T."/>
            <person name="Naito K."/>
            <person name="Sushida H."/>
            <person name="Ike M."/>
            <person name="Tokuyasu K."/>
            <person name="Kitaoka M."/>
        </authorList>
    </citation>
    <scope>NUCLEOTIDE SEQUENCE [LARGE SCALE GENOMIC DNA]</scope>
    <source>
        <strain evidence="9 10">BS15</strain>
    </source>
</reference>
<feature type="coiled-coil region" evidence="6">
    <location>
        <begin position="64"/>
        <end position="98"/>
    </location>
</feature>
<keyword evidence="10" id="KW-1185">Reference proteome</keyword>
<feature type="domain" description="PROP1-like PPR" evidence="8">
    <location>
        <begin position="408"/>
        <end position="526"/>
    </location>
</feature>
<comment type="subunit">
    <text evidence="4">Binds to mitochondrial small subunit 15S rRNA.</text>
</comment>
<comment type="similarity">
    <text evidence="1">Belongs to the CCM1 family.</text>
</comment>
<dbReference type="PANTHER" id="PTHR47936">
    <property type="entry name" value="PPR_LONG DOMAIN-CONTAINING PROTEIN"/>
    <property type="match status" value="1"/>
</dbReference>
<dbReference type="Pfam" id="PF17177">
    <property type="entry name" value="PPR_long"/>
    <property type="match status" value="1"/>
</dbReference>
<gene>
    <name evidence="9" type="ORF">Rhopal_000513-T1</name>
</gene>
<dbReference type="PANTHER" id="PTHR47936:SF1">
    <property type="entry name" value="PENTATRICOPEPTIDE REPEAT-CONTAINING PROTEIN GUN1, CHLOROPLASTIC"/>
    <property type="match status" value="1"/>
</dbReference>
<dbReference type="Proteomes" id="UP001342314">
    <property type="component" value="Unassembled WGS sequence"/>
</dbReference>
<dbReference type="InterPro" id="IPR011990">
    <property type="entry name" value="TPR-like_helical_dom_sf"/>
</dbReference>
<feature type="compositionally biased region" description="Acidic residues" evidence="7">
    <location>
        <begin position="559"/>
        <end position="570"/>
    </location>
</feature>
<evidence type="ECO:0000256" key="4">
    <source>
        <dbReference type="ARBA" id="ARBA00044511"/>
    </source>
</evidence>
<accession>A0AAV5GDX5</accession>
<comment type="function">
    <text evidence="3">Regulates mitochondrial small subunit maturation by controlling 15S rRNA 5'-end processing. Localizes to the 5' precursor of the 15S rRNA in a position that is subsequently occupied by mS47 in the mature yeast mtSSU. Uses structure and sequence-specific RNA recognition, binding to a single-stranded region of the precursor and specifically recognizing bases -6 to -1. The exchange of Ccm1 for mS47 is coupled to the irreversible removal of precursor rRNA that is accompanied by conformational changes of the mitoribosomal proteins uS5m and mS26. These conformational changes signal completion of 5'-end rRNA processing through protection of the mature 5'-end of the 15S rRNA and stabilization of mS47. The removal of the 5' precursor together with the dissociation of Ccm1 may be catalyzed by the 5'-3' exoribonuclease Pet127. Involved in the specific removal of group I introns in mitochondrial encoded transcripts.</text>
</comment>
<evidence type="ECO:0000256" key="3">
    <source>
        <dbReference type="ARBA" id="ARBA00044493"/>
    </source>
</evidence>
<keyword evidence="2" id="KW-0677">Repeat</keyword>
<sequence length="928" mass="102505">MLSAARRSASLAGASALARLEAHQLAVRASSTQPAVRALSSTAAVQGAEKPRLSKAKRAERRDKLADKREVRAIRRERERAKEELARQAELARRTEVQDKLVVAEDIAASLPPLSEEQLEAMYQGLIQAPPEELALPALAASTAPALPDPAADSLQRQDRLSRLAQRLEDFENELAEEEGAEAAGEKESSTSLAQRLRERRGEAGATLAPTSEQPLHLVDTVSPARAILDHLEATLPNEEVPPAEAPAEAGGPVSRGLLVRSEWNDLVLACAEAGDREGVLKSLRLMERTTPIAEGKVLEDTLAIYASQGKAQDALIVANFARQNSLPLSVTAHHHLLVSILPSHPHLALRHLRSMEATGHTPLLPTYTAVIQRFLSAGASPDLVRQGWDLYSHTRLVSYPVPDVPLFSTMIQACSQGAHPSPERAIDLFTEMTDDHRLAPSERAYNGVIRSCAREGSQEYYYEALRFMRRMLDENVAPTRRTFHALLEGAKRHGDLARARWMLVKMVGVGGEAAPDETTLALVLQTYAAYRPTGGRAKRESKPMPVDQPGAVEKEDAPQETEDAIDAEPTEPKKSPRPSSTLDAKDDPTDLPVGPPSGASASTLEVIKMLGEASLFYPGPLPTTSAEVVAEAQNLMLQVVDASVLASDESSAAMSEQAPRDSGMFPSVSPSTFLVNAYLSVLNSHASFATAHTFFRHAYTRLDLPKNRYSYEIMLRRCELAKNRDEAVRVAKEVWDEWIRWSEEPAPLAEGERPIEELEADEQELARERRKRVEEDWARDRRAGRHVSKMWAGLIRILAKAYKEDEAIAVLQRFHATYPSSALRSLSDKAAPLSPITPLLDRPAVVSYPSVPIRISSPLYPETAPSRDASRPPYLLFDDLKILHKRLADVEDRERLEVLHRVCGEYFEALKTARKREIRDEGKRREF</sequence>
<evidence type="ECO:0000259" key="8">
    <source>
        <dbReference type="Pfam" id="PF17177"/>
    </source>
</evidence>